<evidence type="ECO:0000256" key="1">
    <source>
        <dbReference type="PIRSR" id="PIRSR613078-2"/>
    </source>
</evidence>
<gene>
    <name evidence="2" type="ORF">PZ740_12300</name>
</gene>
<comment type="caution">
    <text evidence="2">The sequence shown here is derived from an EMBL/GenBank/DDBJ whole genome shotgun (WGS) entry which is preliminary data.</text>
</comment>
<dbReference type="AlphaFoldDB" id="A0AAP3XSC9"/>
<sequence>MHELLLLRHAKSRWDEPEAGDHDRDLTSRGERAAAAIGKFLRKSDLVPDLVLCSSARRARRTWQLVAEALRHDPPLKELRSLYLATPGRLLEIVRRQNPAVRRLLLVGHNPGMASLASRLAGEGEADELARMEEKFPTAALARLTFTGDGWREAGQGRFRLDRFVRPRDLD</sequence>
<dbReference type="SMART" id="SM00855">
    <property type="entry name" value="PGAM"/>
    <property type="match status" value="1"/>
</dbReference>
<feature type="binding site" evidence="1">
    <location>
        <position position="58"/>
    </location>
    <ligand>
        <name>substrate</name>
    </ligand>
</feature>
<protein>
    <submittedName>
        <fullName evidence="2">Histidine phosphatase family protein</fullName>
    </submittedName>
</protein>
<accession>A0AAP3XSC9</accession>
<dbReference type="EMBL" id="JARGEQ010000126">
    <property type="protein sequence ID" value="MDF1587159.1"/>
    <property type="molecule type" value="Genomic_DNA"/>
</dbReference>
<evidence type="ECO:0000313" key="2">
    <source>
        <dbReference type="EMBL" id="MDF1587159.1"/>
    </source>
</evidence>
<organism evidence="2 3">
    <name type="scientific">Marinimicrococcus flavescens</name>
    <dbReference type="NCBI Taxonomy" id="3031815"/>
    <lineage>
        <taxon>Bacteria</taxon>
        <taxon>Pseudomonadati</taxon>
        <taxon>Pseudomonadota</taxon>
        <taxon>Alphaproteobacteria</taxon>
        <taxon>Geminicoccales</taxon>
        <taxon>Geminicoccaceae</taxon>
        <taxon>Marinimicrococcus</taxon>
    </lineage>
</organism>
<proteinExistence type="predicted"/>
<dbReference type="CDD" id="cd07067">
    <property type="entry name" value="HP_PGM_like"/>
    <property type="match status" value="1"/>
</dbReference>
<name>A0AAP3XSC9_9PROT</name>
<dbReference type="Pfam" id="PF00300">
    <property type="entry name" value="His_Phos_1"/>
    <property type="match status" value="1"/>
</dbReference>
<reference evidence="2 3" key="1">
    <citation type="submission" date="2023-03" db="EMBL/GenBank/DDBJ databases">
        <title>YIM 152171 draft genome.</title>
        <authorList>
            <person name="Yang Z."/>
        </authorList>
    </citation>
    <scope>NUCLEOTIDE SEQUENCE [LARGE SCALE GENOMIC DNA]</scope>
    <source>
        <strain evidence="2 3">YIM 152171</strain>
    </source>
</reference>
<dbReference type="PANTHER" id="PTHR47623:SF1">
    <property type="entry name" value="OS09G0287300 PROTEIN"/>
    <property type="match status" value="1"/>
</dbReference>
<dbReference type="RefSeq" id="WP_327789578.1">
    <property type="nucleotide sequence ID" value="NZ_JARGEQ010000126.1"/>
</dbReference>
<dbReference type="InterPro" id="IPR013078">
    <property type="entry name" value="His_Pase_superF_clade-1"/>
</dbReference>
<dbReference type="InterPro" id="IPR029033">
    <property type="entry name" value="His_PPase_superfam"/>
</dbReference>
<evidence type="ECO:0000313" key="3">
    <source>
        <dbReference type="Proteomes" id="UP001301140"/>
    </source>
</evidence>
<keyword evidence="3" id="KW-1185">Reference proteome</keyword>
<dbReference type="SUPFAM" id="SSF53254">
    <property type="entry name" value="Phosphoglycerate mutase-like"/>
    <property type="match status" value="1"/>
</dbReference>
<dbReference type="Proteomes" id="UP001301140">
    <property type="component" value="Unassembled WGS sequence"/>
</dbReference>
<dbReference type="PANTHER" id="PTHR47623">
    <property type="entry name" value="OS09G0287300 PROTEIN"/>
    <property type="match status" value="1"/>
</dbReference>
<dbReference type="Gene3D" id="3.40.50.1240">
    <property type="entry name" value="Phosphoglycerate mutase-like"/>
    <property type="match status" value="1"/>
</dbReference>